<dbReference type="OrthoDB" id="4357985at2759"/>
<evidence type="ECO:0000256" key="1">
    <source>
        <dbReference type="SAM" id="MobiDB-lite"/>
    </source>
</evidence>
<name>B6HFR1_PENRW</name>
<accession>B6HFR1</accession>
<protein>
    <submittedName>
        <fullName evidence="2">Uncharacterized protein</fullName>
    </submittedName>
</protein>
<dbReference type="EMBL" id="AM920435">
    <property type="protein sequence ID" value="CAP85659.1"/>
    <property type="molecule type" value="Genomic_DNA"/>
</dbReference>
<dbReference type="Proteomes" id="UP000000724">
    <property type="component" value="Contig Pc00c20"/>
</dbReference>
<evidence type="ECO:0000313" key="2">
    <source>
        <dbReference type="EMBL" id="CAP85659.1"/>
    </source>
</evidence>
<gene>
    <name evidence="2" type="ORF">Pc20g03300</name>
    <name evidence="2" type="ORF">PCH_Pc20g03300</name>
</gene>
<feature type="region of interest" description="Disordered" evidence="1">
    <location>
        <begin position="78"/>
        <end position="98"/>
    </location>
</feature>
<organism evidence="2 3">
    <name type="scientific">Penicillium rubens (strain ATCC 28089 / DSM 1075 / NRRL 1951 / Wisconsin 54-1255)</name>
    <name type="common">Penicillium chrysogenum</name>
    <dbReference type="NCBI Taxonomy" id="500485"/>
    <lineage>
        <taxon>Eukaryota</taxon>
        <taxon>Fungi</taxon>
        <taxon>Dikarya</taxon>
        <taxon>Ascomycota</taxon>
        <taxon>Pezizomycotina</taxon>
        <taxon>Eurotiomycetes</taxon>
        <taxon>Eurotiomycetidae</taxon>
        <taxon>Eurotiales</taxon>
        <taxon>Aspergillaceae</taxon>
        <taxon>Penicillium</taxon>
        <taxon>Penicillium chrysogenum species complex</taxon>
    </lineage>
</organism>
<feature type="compositionally biased region" description="Basic and acidic residues" evidence="1">
    <location>
        <begin position="88"/>
        <end position="98"/>
    </location>
</feature>
<keyword evidence="3" id="KW-1185">Reference proteome</keyword>
<feature type="compositionally biased region" description="Basic and acidic residues" evidence="1">
    <location>
        <begin position="136"/>
        <end position="149"/>
    </location>
</feature>
<proteinExistence type="predicted"/>
<dbReference type="OMA" id="NLYQSTM"/>
<dbReference type="AlphaFoldDB" id="B6HFR1"/>
<feature type="region of interest" description="Disordered" evidence="1">
    <location>
        <begin position="133"/>
        <end position="179"/>
    </location>
</feature>
<feature type="region of interest" description="Disordered" evidence="1">
    <location>
        <begin position="104"/>
        <end position="123"/>
    </location>
</feature>
<sequence length="193" mass="21534">MAYNSDVEEYLRLHQLFQLSGEELNYHPGTSATQPPVHSTEWSLYNPSISHASESLDPSWSMHTTIGHPTADNLYQSTMQSSSTSQHRGTEDGIQDHFSPDRTTIQIQSSRSSPPTQLASPSNYHNVEVADVEATSTRHEPQQQEKKDGSPTSPVPEFPISSRVPDSKAVSSMPRYPCRDENALVYMYVQQNG</sequence>
<dbReference type="HOGENOM" id="CLU_1409221_0_0_1"/>
<dbReference type="VEuPathDB" id="FungiDB:PCH_Pc20g03300"/>
<reference evidence="2 3" key="1">
    <citation type="journal article" date="2008" name="Nat. Biotechnol.">
        <title>Genome sequencing and analysis of the filamentous fungus Penicillium chrysogenum.</title>
        <authorList>
            <person name="van den Berg M.A."/>
            <person name="Albang R."/>
            <person name="Albermann K."/>
            <person name="Badger J.H."/>
            <person name="Daran J.-M."/>
            <person name="Driessen A.J.M."/>
            <person name="Garcia-Estrada C."/>
            <person name="Fedorova N.D."/>
            <person name="Harris D.M."/>
            <person name="Heijne W.H.M."/>
            <person name="Joardar V.S."/>
            <person name="Kiel J.A.K.W."/>
            <person name="Kovalchuk A."/>
            <person name="Martin J.F."/>
            <person name="Nierman W.C."/>
            <person name="Nijland J.G."/>
            <person name="Pronk J.T."/>
            <person name="Roubos J.A."/>
            <person name="van der Klei I.J."/>
            <person name="van Peij N.N.M.E."/>
            <person name="Veenhuis M."/>
            <person name="von Doehren H."/>
            <person name="Wagner C."/>
            <person name="Wortman J.R."/>
            <person name="Bovenberg R.A.L."/>
        </authorList>
    </citation>
    <scope>NUCLEOTIDE SEQUENCE [LARGE SCALE GENOMIC DNA]</scope>
    <source>
        <strain evidence="3">ATCC 28089 / DSM 1075 / NRRL 1951 / Wisconsin 54-1255</strain>
    </source>
</reference>
<evidence type="ECO:0000313" key="3">
    <source>
        <dbReference type="Proteomes" id="UP000000724"/>
    </source>
</evidence>